<dbReference type="Pfam" id="PF02447">
    <property type="entry name" value="GntP_permease"/>
    <property type="match status" value="1"/>
</dbReference>
<keyword evidence="2" id="KW-0813">Transport</keyword>
<protein>
    <submittedName>
        <fullName evidence="9">Gluconate transporter</fullName>
    </submittedName>
</protein>
<evidence type="ECO:0000313" key="10">
    <source>
        <dbReference type="Proteomes" id="UP000192796"/>
    </source>
</evidence>
<feature type="transmembrane region" description="Helical" evidence="8">
    <location>
        <begin position="336"/>
        <end position="357"/>
    </location>
</feature>
<evidence type="ECO:0000256" key="8">
    <source>
        <dbReference type="SAM" id="Phobius"/>
    </source>
</evidence>
<evidence type="ECO:0000256" key="1">
    <source>
        <dbReference type="ARBA" id="ARBA00004651"/>
    </source>
</evidence>
<comment type="caution">
    <text evidence="9">The sequence shown here is derived from an EMBL/GenBank/DDBJ whole genome shotgun (WGS) entry which is preliminary data.</text>
</comment>
<evidence type="ECO:0000256" key="6">
    <source>
        <dbReference type="ARBA" id="ARBA00023136"/>
    </source>
</evidence>
<name>A0A1V9FIJ6_9BACT</name>
<comment type="subcellular location">
    <subcellularLocation>
        <location evidence="1">Cell membrane</location>
        <topology evidence="1">Multi-pass membrane protein</topology>
    </subcellularLocation>
</comment>
<keyword evidence="4 8" id="KW-0812">Transmembrane</keyword>
<gene>
    <name evidence="9" type="ORF">A3860_07575</name>
</gene>
<dbReference type="OrthoDB" id="9787129at2"/>
<feature type="transmembrane region" description="Helical" evidence="8">
    <location>
        <begin position="424"/>
        <end position="448"/>
    </location>
</feature>
<evidence type="ECO:0000256" key="3">
    <source>
        <dbReference type="ARBA" id="ARBA00022475"/>
    </source>
</evidence>
<dbReference type="Proteomes" id="UP000192796">
    <property type="component" value="Unassembled WGS sequence"/>
</dbReference>
<keyword evidence="5 8" id="KW-1133">Transmembrane helix</keyword>
<feature type="transmembrane region" description="Helical" evidence="8">
    <location>
        <begin position="33"/>
        <end position="52"/>
    </location>
</feature>
<dbReference type="RefSeq" id="WP_081155322.1">
    <property type="nucleotide sequence ID" value="NZ_LVYD01000102.1"/>
</dbReference>
<evidence type="ECO:0000256" key="5">
    <source>
        <dbReference type="ARBA" id="ARBA00022989"/>
    </source>
</evidence>
<comment type="similarity">
    <text evidence="7">Belongs to the GntP permease family.</text>
</comment>
<organism evidence="9 10">
    <name type="scientific">Niastella vici</name>
    <dbReference type="NCBI Taxonomy" id="1703345"/>
    <lineage>
        <taxon>Bacteria</taxon>
        <taxon>Pseudomonadati</taxon>
        <taxon>Bacteroidota</taxon>
        <taxon>Chitinophagia</taxon>
        <taxon>Chitinophagales</taxon>
        <taxon>Chitinophagaceae</taxon>
        <taxon>Niastella</taxon>
    </lineage>
</organism>
<sequence length="488" mass="51573">MTLSLFLAEPVVILFTGIVIVAGGIIAIKLHPFLALLLGALVVAIMTPASAVEQYALSKGATAAAALQQANRSVGERVALEFGNTCSKIGIIIAMAAIIGKCLLESGAAERIVRSVLRLTGLQRAPVAFIMSSFFVGIPVFFDAVILLMTPLAKTISLRLGKNYLLFILAIAGGAAMANSLVPPAPGPLFLAGEMHIAMGSMMIAGILLGLFTITAGYYYAVWVNKKWPVALRDSLDAKLEDIRTVSLQETKQLPPLWLSMLPLLIPLVFICADTALHSIHGGRPAEISSSLFLQKMAAVIKFLGDRNIALVIGALVSLIILRVHKKATREGLSSFLQGAVISAGSIILIIAAGGAFGGMLQQTGISERIAGVTKDYQMALIPMAFFITAIVRTAQGSATVALITASGILSGLTHNAHLPYHPLYIGLAIGCGSKLIPWMNDAGFWLICKMSNLTEKETLRAFAPMLLVMGLTGLIIIMIAAKLLPLV</sequence>
<dbReference type="PANTHER" id="PTHR30354:SF22">
    <property type="entry name" value="HIGH-AFFINITY GLUCONATE TRANSPORTER"/>
    <property type="match status" value="1"/>
</dbReference>
<dbReference type="PANTHER" id="PTHR30354">
    <property type="entry name" value="GNT FAMILY GLUCONATE TRANSPORTER"/>
    <property type="match status" value="1"/>
</dbReference>
<proteinExistence type="inferred from homology"/>
<feature type="transmembrane region" description="Helical" evidence="8">
    <location>
        <begin position="127"/>
        <end position="152"/>
    </location>
</feature>
<evidence type="ECO:0000256" key="4">
    <source>
        <dbReference type="ARBA" id="ARBA00022692"/>
    </source>
</evidence>
<feature type="transmembrane region" description="Helical" evidence="8">
    <location>
        <begin position="164"/>
        <end position="182"/>
    </location>
</feature>
<dbReference type="AlphaFoldDB" id="A0A1V9FIJ6"/>
<feature type="transmembrane region" description="Helical" evidence="8">
    <location>
        <begin position="202"/>
        <end position="223"/>
    </location>
</feature>
<keyword evidence="3" id="KW-1003">Cell membrane</keyword>
<evidence type="ECO:0000313" key="9">
    <source>
        <dbReference type="EMBL" id="OQP58175.1"/>
    </source>
</evidence>
<dbReference type="GO" id="GO:0015128">
    <property type="term" value="F:gluconate transmembrane transporter activity"/>
    <property type="evidence" value="ECO:0007669"/>
    <property type="project" value="InterPro"/>
</dbReference>
<dbReference type="EMBL" id="LVYD01000102">
    <property type="protein sequence ID" value="OQP58175.1"/>
    <property type="molecule type" value="Genomic_DNA"/>
</dbReference>
<evidence type="ECO:0000256" key="7">
    <source>
        <dbReference type="ARBA" id="ARBA00049663"/>
    </source>
</evidence>
<dbReference type="GO" id="GO:0005886">
    <property type="term" value="C:plasma membrane"/>
    <property type="evidence" value="ECO:0007669"/>
    <property type="project" value="UniProtKB-SubCell"/>
</dbReference>
<evidence type="ECO:0000256" key="2">
    <source>
        <dbReference type="ARBA" id="ARBA00022448"/>
    </source>
</evidence>
<dbReference type="STRING" id="1703345.A3860_07575"/>
<feature type="transmembrane region" description="Helical" evidence="8">
    <location>
        <begin position="300"/>
        <end position="324"/>
    </location>
</feature>
<reference evidence="9 10" key="1">
    <citation type="submission" date="2016-03" db="EMBL/GenBank/DDBJ databases">
        <title>Niastella vici sp. nov., isolated from farmland soil.</title>
        <authorList>
            <person name="Chen L."/>
            <person name="Wang D."/>
            <person name="Yang S."/>
            <person name="Wang G."/>
        </authorList>
    </citation>
    <scope>NUCLEOTIDE SEQUENCE [LARGE SCALE GENOMIC DNA]</scope>
    <source>
        <strain evidence="9 10">DJ57</strain>
    </source>
</reference>
<feature type="transmembrane region" description="Helical" evidence="8">
    <location>
        <begin position="460"/>
        <end position="482"/>
    </location>
</feature>
<dbReference type="InterPro" id="IPR003474">
    <property type="entry name" value="Glcn_transporter"/>
</dbReference>
<keyword evidence="10" id="KW-1185">Reference proteome</keyword>
<feature type="transmembrane region" description="Helical" evidence="8">
    <location>
        <begin position="377"/>
        <end position="394"/>
    </location>
</feature>
<keyword evidence="6 8" id="KW-0472">Membrane</keyword>
<feature type="transmembrane region" description="Helical" evidence="8">
    <location>
        <begin position="6"/>
        <end position="26"/>
    </location>
</feature>
<accession>A0A1V9FIJ6</accession>